<comment type="caution">
    <text evidence="9">The sequence shown here is derived from an EMBL/GenBank/DDBJ whole genome shotgun (WGS) entry which is preliminary data.</text>
</comment>
<keyword evidence="4" id="KW-0479">Metal-binding</keyword>
<dbReference type="Gene3D" id="2.60.120.10">
    <property type="entry name" value="Jelly Rolls"/>
    <property type="match status" value="1"/>
</dbReference>
<evidence type="ECO:0000313" key="9">
    <source>
        <dbReference type="EMBL" id="CAI0384846.1"/>
    </source>
</evidence>
<dbReference type="Proteomes" id="UP001154282">
    <property type="component" value="Unassembled WGS sequence"/>
</dbReference>
<dbReference type="AlphaFoldDB" id="A0AAV0HHP8"/>
<keyword evidence="10" id="KW-1185">Reference proteome</keyword>
<evidence type="ECO:0000256" key="5">
    <source>
        <dbReference type="ARBA" id="ARBA00023002"/>
    </source>
</evidence>
<dbReference type="GO" id="GO:0017172">
    <property type="term" value="F:cysteine dioxygenase activity"/>
    <property type="evidence" value="ECO:0007669"/>
    <property type="project" value="UniProtKB-EC"/>
</dbReference>
<sequence length="303" mass="33812">MTIEAVAEARSDPMARQVKRAGYAGRSVVERKRGYKKKVKRSSSPPQPSSASMALQNLFQSCKDVFKGPGTIPLPPDVDRLCHILDNMQPEDVGLSSKLQYFNPNNNNALVVQGTVNHPRVSYTTIYQSTNFSLYIFFLPAGGVIPLHNHPGMTVFSKLLLGEVHIKSYDLVDCQQASSSKRDFSVQAVRLARLVADKVYEAPCDTSVLYPTTGGNIHQFKAVTPCAILDVLGPPYSREDGRDCSYYRDFPYQDFSREEGTLMAEEEGREYGWLEEVEMPEESQMDGIEYLGPQVVENGTCFC</sequence>
<name>A0AAV0HHP8_9ROSI</name>
<reference evidence="9" key="1">
    <citation type="submission" date="2022-08" db="EMBL/GenBank/DDBJ databases">
        <authorList>
            <person name="Gutierrez-Valencia J."/>
        </authorList>
    </citation>
    <scope>NUCLEOTIDE SEQUENCE</scope>
</reference>
<dbReference type="GO" id="GO:0070483">
    <property type="term" value="P:detection of hypoxia"/>
    <property type="evidence" value="ECO:0007669"/>
    <property type="project" value="UniProtKB-ARBA"/>
</dbReference>
<accession>A0AAV0HHP8</accession>
<comment type="similarity">
    <text evidence="2">Belongs to the cysteine dioxygenase family.</text>
</comment>
<evidence type="ECO:0000256" key="7">
    <source>
        <dbReference type="ARBA" id="ARBA00024284"/>
    </source>
</evidence>
<comment type="cofactor">
    <cofactor evidence="1">
        <name>Fe(2+)</name>
        <dbReference type="ChEBI" id="CHEBI:29033"/>
    </cofactor>
</comment>
<feature type="region of interest" description="Disordered" evidence="8">
    <location>
        <begin position="32"/>
        <end position="52"/>
    </location>
</feature>
<proteinExistence type="inferred from homology"/>
<evidence type="ECO:0000256" key="1">
    <source>
        <dbReference type="ARBA" id="ARBA00001954"/>
    </source>
</evidence>
<evidence type="ECO:0000256" key="8">
    <source>
        <dbReference type="SAM" id="MobiDB-lite"/>
    </source>
</evidence>
<organism evidence="9 10">
    <name type="scientific">Linum tenue</name>
    <dbReference type="NCBI Taxonomy" id="586396"/>
    <lineage>
        <taxon>Eukaryota</taxon>
        <taxon>Viridiplantae</taxon>
        <taxon>Streptophyta</taxon>
        <taxon>Embryophyta</taxon>
        <taxon>Tracheophyta</taxon>
        <taxon>Spermatophyta</taxon>
        <taxon>Magnoliopsida</taxon>
        <taxon>eudicotyledons</taxon>
        <taxon>Gunneridae</taxon>
        <taxon>Pentapetalae</taxon>
        <taxon>rosids</taxon>
        <taxon>fabids</taxon>
        <taxon>Malpighiales</taxon>
        <taxon>Linaceae</taxon>
        <taxon>Linum</taxon>
    </lineage>
</organism>
<protein>
    <recommendedName>
        <fullName evidence="3">cysteine dioxygenase</fullName>
        <ecNumber evidence="3">1.13.11.20</ecNumber>
    </recommendedName>
</protein>
<dbReference type="InterPro" id="IPR011051">
    <property type="entry name" value="RmlC_Cupin_sf"/>
</dbReference>
<evidence type="ECO:0000256" key="6">
    <source>
        <dbReference type="ARBA" id="ARBA00023004"/>
    </source>
</evidence>
<dbReference type="EMBL" id="CAMGYJ010000002">
    <property type="protein sequence ID" value="CAI0384846.1"/>
    <property type="molecule type" value="Genomic_DNA"/>
</dbReference>
<evidence type="ECO:0000313" key="10">
    <source>
        <dbReference type="Proteomes" id="UP001154282"/>
    </source>
</evidence>
<dbReference type="GO" id="GO:0046872">
    <property type="term" value="F:metal ion binding"/>
    <property type="evidence" value="ECO:0007669"/>
    <property type="project" value="UniProtKB-KW"/>
</dbReference>
<dbReference type="SUPFAM" id="SSF51182">
    <property type="entry name" value="RmlC-like cupins"/>
    <property type="match status" value="1"/>
</dbReference>
<gene>
    <name evidence="9" type="ORF">LITE_LOCUS4553</name>
</gene>
<dbReference type="InterPro" id="IPR014710">
    <property type="entry name" value="RmlC-like_jellyroll"/>
</dbReference>
<dbReference type="EC" id="1.13.11.20" evidence="3"/>
<keyword evidence="5" id="KW-0560">Oxidoreductase</keyword>
<evidence type="ECO:0000256" key="4">
    <source>
        <dbReference type="ARBA" id="ARBA00022723"/>
    </source>
</evidence>
<evidence type="ECO:0000256" key="2">
    <source>
        <dbReference type="ARBA" id="ARBA00006622"/>
    </source>
</evidence>
<dbReference type="PANTHER" id="PTHR22966:SF63">
    <property type="entry name" value="CYSTEINE DIOXYGENASE"/>
    <property type="match status" value="1"/>
</dbReference>
<evidence type="ECO:0000256" key="3">
    <source>
        <dbReference type="ARBA" id="ARBA00013133"/>
    </source>
</evidence>
<keyword evidence="6" id="KW-0408">Iron</keyword>
<dbReference type="Pfam" id="PF07847">
    <property type="entry name" value="PCO_ADO"/>
    <property type="match status" value="1"/>
</dbReference>
<dbReference type="CDD" id="cd20289">
    <property type="entry name" value="cupin_ADO"/>
    <property type="match status" value="1"/>
</dbReference>
<dbReference type="InterPro" id="IPR012864">
    <property type="entry name" value="PCO/ADO"/>
</dbReference>
<dbReference type="PANTHER" id="PTHR22966">
    <property type="entry name" value="2-AMINOETHANETHIOL DIOXYGENASE"/>
    <property type="match status" value="1"/>
</dbReference>
<comment type="catalytic activity">
    <reaction evidence="7">
        <text>L-cysteine + O2 = 3-sulfino-L-alanine + H(+)</text>
        <dbReference type="Rhea" id="RHEA:20441"/>
        <dbReference type="ChEBI" id="CHEBI:15378"/>
        <dbReference type="ChEBI" id="CHEBI:15379"/>
        <dbReference type="ChEBI" id="CHEBI:35235"/>
        <dbReference type="ChEBI" id="CHEBI:61085"/>
        <dbReference type="EC" id="1.13.11.20"/>
    </reaction>
    <physiologicalReaction direction="left-to-right" evidence="7">
        <dbReference type="Rhea" id="RHEA:20442"/>
    </physiologicalReaction>
</comment>